<gene>
    <name evidence="5" type="ORF">A3K89_16185</name>
</gene>
<protein>
    <submittedName>
        <fullName evidence="5">AMP-dependent synthetase</fullName>
    </submittedName>
</protein>
<dbReference type="GO" id="GO:0031956">
    <property type="term" value="F:medium-chain fatty acid-CoA ligase activity"/>
    <property type="evidence" value="ECO:0007669"/>
    <property type="project" value="TreeGrafter"/>
</dbReference>
<dbReference type="Pfam" id="PF13193">
    <property type="entry name" value="AMP-binding_C"/>
    <property type="match status" value="1"/>
</dbReference>
<dbReference type="Pfam" id="PF00501">
    <property type="entry name" value="AMP-binding"/>
    <property type="match status" value="1"/>
</dbReference>
<dbReference type="InterPro" id="IPR000873">
    <property type="entry name" value="AMP-dep_synth/lig_dom"/>
</dbReference>
<evidence type="ECO:0000259" key="3">
    <source>
        <dbReference type="Pfam" id="PF00501"/>
    </source>
</evidence>
<dbReference type="Gene3D" id="3.30.300.30">
    <property type="match status" value="1"/>
</dbReference>
<keyword evidence="6" id="KW-1185">Reference proteome</keyword>
<comment type="similarity">
    <text evidence="1">Belongs to the ATP-dependent AMP-binding enzyme family.</text>
</comment>
<dbReference type="RefSeq" id="WP_068421798.1">
    <property type="nucleotide sequence ID" value="NZ_LVHI01000004.1"/>
</dbReference>
<keyword evidence="2" id="KW-0436">Ligase</keyword>
<dbReference type="GO" id="GO:0006631">
    <property type="term" value="P:fatty acid metabolic process"/>
    <property type="evidence" value="ECO:0007669"/>
    <property type="project" value="TreeGrafter"/>
</dbReference>
<dbReference type="PROSITE" id="PS00455">
    <property type="entry name" value="AMP_BINDING"/>
    <property type="match status" value="1"/>
</dbReference>
<feature type="domain" description="AMP-dependent synthetase/ligase" evidence="3">
    <location>
        <begin position="10"/>
        <end position="375"/>
    </location>
</feature>
<organism evidence="5 6">
    <name type="scientific">Rhodococcoides kyotonense</name>
    <dbReference type="NCBI Taxonomy" id="398843"/>
    <lineage>
        <taxon>Bacteria</taxon>
        <taxon>Bacillati</taxon>
        <taxon>Actinomycetota</taxon>
        <taxon>Actinomycetes</taxon>
        <taxon>Mycobacteriales</taxon>
        <taxon>Nocardiaceae</taxon>
        <taxon>Rhodococcoides</taxon>
    </lineage>
</organism>
<dbReference type="EMBL" id="LVHI01000004">
    <property type="protein sequence ID" value="OAK56372.1"/>
    <property type="molecule type" value="Genomic_DNA"/>
</dbReference>
<sequence length="518" mass="57128">MLNQGLIPAKWAALTPNKQAVFDVPNDRRITFSELDERVRRLANGLRGLGLDKGDRVAVLTRNSVEFQELYFAVGRAGLVLQPLNWRLGTKQIIGLIADARPRVIITSSEWSEVRNDMQRTVDVDHWLEFGPGSDGSYDELLARSSAEEPVWTPSIGGDDPFFILYTGGTTGESKGAIHTHTSAANGMLNQTVAERVVPTDVYMLTGQMYHIPVVLSMNYMKHGCPVVLVNFEAQQALEIIESEKVSAFLGITTMLNWMMAVPNFASYDLSSLRNIQYGGGPMPSTIVRSALESFPCTLIQGYGQTEGTTMSFLSQEDHLAAVKGHDVHRLKSCGREGFVTTIRVVDAFGDEVPRDGRTPGEIVVRSESNMIGYLNRPELTKDTLRDGWMWTGDIATWDEDRYIYIVDRAKDMIISGGENIFSVQVEEAIGAHPSVLECAVIGIPDDEWGEAVKAVVVLKPGTSASEQDIIDVAKKNLASYQKPRSVDFVSALPKAPTGKIMKRDLRAPYWEAAGRTV</sequence>
<reference evidence="5 6" key="1">
    <citation type="submission" date="2016-03" db="EMBL/GenBank/DDBJ databases">
        <title>Genome sequence of Rhodococcus kyotonensis KB10.</title>
        <authorList>
            <person name="Jeong H."/>
            <person name="Hong C.E."/>
            <person name="Jo S.H."/>
            <person name="Park J.M."/>
        </authorList>
    </citation>
    <scope>NUCLEOTIDE SEQUENCE [LARGE SCALE GENOMIC DNA]</scope>
    <source>
        <strain evidence="5 6">KB10</strain>
    </source>
</reference>
<dbReference type="InterPro" id="IPR025110">
    <property type="entry name" value="AMP-bd_C"/>
</dbReference>
<dbReference type="AlphaFoldDB" id="A0A177YLA0"/>
<proteinExistence type="inferred from homology"/>
<comment type="caution">
    <text evidence="5">The sequence shown here is derived from an EMBL/GenBank/DDBJ whole genome shotgun (WGS) entry which is preliminary data.</text>
</comment>
<name>A0A177YLA0_9NOCA</name>
<dbReference type="InterPro" id="IPR042099">
    <property type="entry name" value="ANL_N_sf"/>
</dbReference>
<dbReference type="FunFam" id="3.30.300.30:FF:000008">
    <property type="entry name" value="2,3-dihydroxybenzoate-AMP ligase"/>
    <property type="match status" value="1"/>
</dbReference>
<evidence type="ECO:0000256" key="1">
    <source>
        <dbReference type="ARBA" id="ARBA00006432"/>
    </source>
</evidence>
<dbReference type="Gene3D" id="3.40.50.12780">
    <property type="entry name" value="N-terminal domain of ligase-like"/>
    <property type="match status" value="1"/>
</dbReference>
<dbReference type="PANTHER" id="PTHR43201">
    <property type="entry name" value="ACYL-COA SYNTHETASE"/>
    <property type="match status" value="1"/>
</dbReference>
<dbReference type="PANTHER" id="PTHR43201:SF5">
    <property type="entry name" value="MEDIUM-CHAIN ACYL-COA LIGASE ACSF2, MITOCHONDRIAL"/>
    <property type="match status" value="1"/>
</dbReference>
<dbReference type="InterPro" id="IPR045851">
    <property type="entry name" value="AMP-bd_C_sf"/>
</dbReference>
<evidence type="ECO:0000259" key="4">
    <source>
        <dbReference type="Pfam" id="PF13193"/>
    </source>
</evidence>
<evidence type="ECO:0000313" key="5">
    <source>
        <dbReference type="EMBL" id="OAK56372.1"/>
    </source>
</evidence>
<dbReference type="SUPFAM" id="SSF56801">
    <property type="entry name" value="Acetyl-CoA synthetase-like"/>
    <property type="match status" value="1"/>
</dbReference>
<dbReference type="InterPro" id="IPR020845">
    <property type="entry name" value="AMP-binding_CS"/>
</dbReference>
<dbReference type="Proteomes" id="UP000077519">
    <property type="component" value="Unassembled WGS sequence"/>
</dbReference>
<evidence type="ECO:0000313" key="6">
    <source>
        <dbReference type="Proteomes" id="UP000077519"/>
    </source>
</evidence>
<feature type="domain" description="AMP-binding enzyme C-terminal" evidence="4">
    <location>
        <begin position="425"/>
        <end position="500"/>
    </location>
</feature>
<evidence type="ECO:0000256" key="2">
    <source>
        <dbReference type="ARBA" id="ARBA00022598"/>
    </source>
</evidence>
<accession>A0A177YLA0</accession>